<evidence type="ECO:0008006" key="3">
    <source>
        <dbReference type="Google" id="ProtNLM"/>
    </source>
</evidence>
<name>A0AAN9E6T8_CROPI</name>
<protein>
    <recommendedName>
        <fullName evidence="3">Large ribosomal RNA subunit accumulation protein YCED homolog 1, chloroplastic</fullName>
    </recommendedName>
</protein>
<reference evidence="1 2" key="1">
    <citation type="submission" date="2024-01" db="EMBL/GenBank/DDBJ databases">
        <title>The genomes of 5 underutilized Papilionoideae crops provide insights into root nodulation and disease resistanc.</title>
        <authorList>
            <person name="Yuan L."/>
        </authorList>
    </citation>
    <scope>NUCLEOTIDE SEQUENCE [LARGE SCALE GENOMIC DNA]</scope>
    <source>
        <strain evidence="1">ZHUSHIDOU_FW_LH</strain>
        <tissue evidence="1">Leaf</tissue>
    </source>
</reference>
<accession>A0AAN9E6T8</accession>
<dbReference type="EMBL" id="JAYWIO010000008">
    <property type="protein sequence ID" value="KAK7247190.1"/>
    <property type="molecule type" value="Genomic_DNA"/>
</dbReference>
<gene>
    <name evidence="1" type="ORF">RIF29_42067</name>
</gene>
<dbReference type="PANTHER" id="PTHR34374:SF1">
    <property type="entry name" value="LARGE RIBOSOMAL RNA SUBUNIT ACCUMULATION PROTEIN YCED HOMOLOG 1, CHLOROPLASTIC"/>
    <property type="match status" value="1"/>
</dbReference>
<keyword evidence="2" id="KW-1185">Reference proteome</keyword>
<proteinExistence type="predicted"/>
<dbReference type="AlphaFoldDB" id="A0AAN9E6T8"/>
<dbReference type="InterPro" id="IPR003772">
    <property type="entry name" value="YceD"/>
</dbReference>
<sequence length="327" mass="36383">MSLVNVFPSSYPTPLSFSISNVHTLNAQHKFTYNNSITPFRHRSVLSCKSRQVGTNFRIRALAVLHKYAFRCKGHDYDSFSEESAMSLVDLDEGEEIEDEGSTWEGAVIYKRNSSISHLEYCTTLERLGLGKLSTDVSKNRASVMGLRVTKGVKEYPDGTPVQISIDVTRKSKKLRLDGIIKTVISLLCNRCGNASAECIFSEFSLLLSEDPIEEPDTIDLGVFYGDDLFKNSGNSGEDGDDDNDALIDLDDQLHFPPEVKEIDISKNVRDRVHLEITMNSVCDPGCKGLCLKCGQNFNTGNCNCSKEEVKEKSYGPLGNLKEQLKL</sequence>
<dbReference type="Proteomes" id="UP001372338">
    <property type="component" value="Unassembled WGS sequence"/>
</dbReference>
<evidence type="ECO:0000313" key="1">
    <source>
        <dbReference type="EMBL" id="KAK7247190.1"/>
    </source>
</evidence>
<dbReference type="Pfam" id="PF02620">
    <property type="entry name" value="YceD"/>
    <property type="match status" value="1"/>
</dbReference>
<organism evidence="1 2">
    <name type="scientific">Crotalaria pallida</name>
    <name type="common">Smooth rattlebox</name>
    <name type="synonym">Crotalaria striata</name>
    <dbReference type="NCBI Taxonomy" id="3830"/>
    <lineage>
        <taxon>Eukaryota</taxon>
        <taxon>Viridiplantae</taxon>
        <taxon>Streptophyta</taxon>
        <taxon>Embryophyta</taxon>
        <taxon>Tracheophyta</taxon>
        <taxon>Spermatophyta</taxon>
        <taxon>Magnoliopsida</taxon>
        <taxon>eudicotyledons</taxon>
        <taxon>Gunneridae</taxon>
        <taxon>Pentapetalae</taxon>
        <taxon>rosids</taxon>
        <taxon>fabids</taxon>
        <taxon>Fabales</taxon>
        <taxon>Fabaceae</taxon>
        <taxon>Papilionoideae</taxon>
        <taxon>50 kb inversion clade</taxon>
        <taxon>genistoids sensu lato</taxon>
        <taxon>core genistoids</taxon>
        <taxon>Crotalarieae</taxon>
        <taxon>Crotalaria</taxon>
    </lineage>
</organism>
<dbReference type="PANTHER" id="PTHR34374">
    <property type="entry name" value="LARGE RIBOSOMAL RNA SUBUNIT ACCUMULATION PROTEIN YCED HOMOLOG 1, CHLOROPLASTIC"/>
    <property type="match status" value="1"/>
</dbReference>
<evidence type="ECO:0000313" key="2">
    <source>
        <dbReference type="Proteomes" id="UP001372338"/>
    </source>
</evidence>
<comment type="caution">
    <text evidence="1">The sequence shown here is derived from an EMBL/GenBank/DDBJ whole genome shotgun (WGS) entry which is preliminary data.</text>
</comment>